<accession>A0ABU8U0Q5</accession>
<reference evidence="1 2" key="1">
    <citation type="submission" date="2024-03" db="EMBL/GenBank/DDBJ databases">
        <title>Novel Streptomyces species of biotechnological and ecological value are a feature of Machair soil.</title>
        <authorList>
            <person name="Prole J.R."/>
            <person name="Goodfellow M."/>
            <person name="Allenby N."/>
            <person name="Ward A.C."/>
        </authorList>
    </citation>
    <scope>NUCLEOTIDE SEQUENCE [LARGE SCALE GENOMIC DNA]</scope>
    <source>
        <strain evidence="1 2">MS1.HAVA.3</strain>
    </source>
</reference>
<keyword evidence="2" id="KW-1185">Reference proteome</keyword>
<sequence length="112" mass="12148">MDRVLDTLLVRVLHPSRAALTESWRTELPEEFSAGYAAVPDGIAVLAAEVTDVARAVVVAEERGRISTALWLARALWPRHSCCRSDLEGCVSNGSLDRVVAAGRGHEGRAPW</sequence>
<dbReference type="Proteomes" id="UP001382904">
    <property type="component" value="Unassembled WGS sequence"/>
</dbReference>
<evidence type="ECO:0000313" key="2">
    <source>
        <dbReference type="Proteomes" id="UP001382904"/>
    </source>
</evidence>
<gene>
    <name evidence="1" type="ORF">WKI68_05640</name>
</gene>
<proteinExistence type="predicted"/>
<comment type="caution">
    <text evidence="1">The sequence shown here is derived from an EMBL/GenBank/DDBJ whole genome shotgun (WGS) entry which is preliminary data.</text>
</comment>
<dbReference type="EMBL" id="JBBKAM010000002">
    <property type="protein sequence ID" value="MEJ8641091.1"/>
    <property type="molecule type" value="Genomic_DNA"/>
</dbReference>
<evidence type="ECO:0000313" key="1">
    <source>
        <dbReference type="EMBL" id="MEJ8641091.1"/>
    </source>
</evidence>
<protein>
    <submittedName>
        <fullName evidence="1">Uncharacterized protein</fullName>
    </submittedName>
</protein>
<name>A0ABU8U0Q5_9ACTN</name>
<organism evidence="1 2">
    <name type="scientific">Streptomyces caledonius</name>
    <dbReference type="NCBI Taxonomy" id="3134107"/>
    <lineage>
        <taxon>Bacteria</taxon>
        <taxon>Bacillati</taxon>
        <taxon>Actinomycetota</taxon>
        <taxon>Actinomycetes</taxon>
        <taxon>Kitasatosporales</taxon>
        <taxon>Streptomycetaceae</taxon>
        <taxon>Streptomyces</taxon>
    </lineage>
</organism>